<comment type="caution">
    <text evidence="5">The sequence shown here is derived from an EMBL/GenBank/DDBJ whole genome shotgun (WGS) entry which is preliminary data.</text>
</comment>
<evidence type="ECO:0000313" key="5">
    <source>
        <dbReference type="EMBL" id="GBE85995.1"/>
    </source>
</evidence>
<evidence type="ECO:0000256" key="3">
    <source>
        <dbReference type="SAM" id="MobiDB-lite"/>
    </source>
</evidence>
<feature type="region of interest" description="Disordered" evidence="3">
    <location>
        <begin position="168"/>
        <end position="251"/>
    </location>
</feature>
<dbReference type="OrthoDB" id="6159439at2759"/>
<feature type="compositionally biased region" description="Basic and acidic residues" evidence="3">
    <location>
        <begin position="65"/>
        <end position="80"/>
    </location>
</feature>
<feature type="domain" description="Homeobox" evidence="4">
    <location>
        <begin position="116"/>
        <end position="176"/>
    </location>
</feature>
<dbReference type="SMART" id="SM00389">
    <property type="entry name" value="HOX"/>
    <property type="match status" value="1"/>
</dbReference>
<evidence type="ECO:0000256" key="2">
    <source>
        <dbReference type="RuleBase" id="RU000682"/>
    </source>
</evidence>
<evidence type="ECO:0000313" key="6">
    <source>
        <dbReference type="Proteomes" id="UP000287166"/>
    </source>
</evidence>
<feature type="compositionally biased region" description="Polar residues" evidence="3">
    <location>
        <begin position="1"/>
        <end position="17"/>
    </location>
</feature>
<gene>
    <name evidence="5" type="ORF">SCP_0805190</name>
</gene>
<dbReference type="PANTHER" id="PTHR46255:SF3">
    <property type="entry name" value="HOMEOBOX DOMAIN-CONTAINING PROTEIN"/>
    <property type="match status" value="1"/>
</dbReference>
<dbReference type="PANTHER" id="PTHR46255">
    <property type="entry name" value="SHORT STATURE HOMEOBOX"/>
    <property type="match status" value="1"/>
</dbReference>
<dbReference type="GO" id="GO:1990837">
    <property type="term" value="F:sequence-specific double-stranded DNA binding"/>
    <property type="evidence" value="ECO:0007669"/>
    <property type="project" value="TreeGrafter"/>
</dbReference>
<feature type="compositionally biased region" description="Basic and acidic residues" evidence="3">
    <location>
        <begin position="505"/>
        <end position="521"/>
    </location>
</feature>
<organism evidence="5 6">
    <name type="scientific">Sparassis crispa</name>
    <dbReference type="NCBI Taxonomy" id="139825"/>
    <lineage>
        <taxon>Eukaryota</taxon>
        <taxon>Fungi</taxon>
        <taxon>Dikarya</taxon>
        <taxon>Basidiomycota</taxon>
        <taxon>Agaricomycotina</taxon>
        <taxon>Agaricomycetes</taxon>
        <taxon>Polyporales</taxon>
        <taxon>Sparassidaceae</taxon>
        <taxon>Sparassis</taxon>
    </lineage>
</organism>
<dbReference type="InterPro" id="IPR009057">
    <property type="entry name" value="Homeodomain-like_sf"/>
</dbReference>
<dbReference type="AlphaFoldDB" id="A0A401GUT9"/>
<keyword evidence="6" id="KW-1185">Reference proteome</keyword>
<dbReference type="GO" id="GO:0000981">
    <property type="term" value="F:DNA-binding transcription factor activity, RNA polymerase II-specific"/>
    <property type="evidence" value="ECO:0007669"/>
    <property type="project" value="TreeGrafter"/>
</dbReference>
<dbReference type="InterPro" id="IPR001356">
    <property type="entry name" value="HD"/>
</dbReference>
<feature type="region of interest" description="Disordered" evidence="3">
    <location>
        <begin position="1"/>
        <end position="131"/>
    </location>
</feature>
<keyword evidence="1 2" id="KW-0539">Nucleus</keyword>
<dbReference type="InParanoid" id="A0A401GUT9"/>
<dbReference type="GeneID" id="38782912"/>
<feature type="compositionally biased region" description="Polar residues" evidence="3">
    <location>
        <begin position="447"/>
        <end position="456"/>
    </location>
</feature>
<keyword evidence="1 2" id="KW-0371">Homeobox</keyword>
<feature type="compositionally biased region" description="Polar residues" evidence="3">
    <location>
        <begin position="39"/>
        <end position="52"/>
    </location>
</feature>
<feature type="DNA-binding region" description="Homeobox" evidence="1">
    <location>
        <begin position="118"/>
        <end position="177"/>
    </location>
</feature>
<accession>A0A401GUT9</accession>
<feature type="compositionally biased region" description="Low complexity" evidence="3">
    <location>
        <begin position="198"/>
        <end position="215"/>
    </location>
</feature>
<proteinExistence type="predicted"/>
<feature type="compositionally biased region" description="Polar residues" evidence="3">
    <location>
        <begin position="306"/>
        <end position="323"/>
    </location>
</feature>
<comment type="subcellular location">
    <subcellularLocation>
        <location evidence="1 2">Nucleus</location>
    </subcellularLocation>
</comment>
<keyword evidence="1 2" id="KW-0238">DNA-binding</keyword>
<dbReference type="EMBL" id="BFAD01000008">
    <property type="protein sequence ID" value="GBE85995.1"/>
    <property type="molecule type" value="Genomic_DNA"/>
</dbReference>
<sequence length="541" mass="58211">MNTQRTGSSTSTNPTDQPRSDTRPPTSTTRTLLSLPTPHESQGASPDESNITFGPHFAEGAHLQPRTEDMERERRSHATERSSPSASSSQGDMADTEMEAGPSQHSEPSEPAQPPPKKKRTRTLTTAHQSAVLHALLAQSRFPTTAMREEVGRSIGLSARKVQIWFQNQRQKARRPRGQSAAPLTRPPQYGPFSNVPSGMGSSEVGTSGSSSYGRGRSGGHSALPSIGELSRSVAGPSGTSSVGAEPFTHPDSISQRYARSMSLSQLSGPGIPGPSTGFREQYPLPREVPSMVSQQSPRTPGGYPTFNTSLSRSASRPSTATDSLEMYRLTPRPTRPIRSYQSNDTTPMHGEFPIILPPIVTEPRHSTAFQSGASESGRNPTLAPISSIVSTGTPSSAAVVQRSRFSQQESPPVHQPAINIPPPFTLQPQPQWDDPAFSPFSRPSIAPSTRPSTYHSHPAPGYAVPHTPDQTPIPGGSIPSVPLSHARGTEAHPYAHASSSATLFDRRRSLHEDDHPESRTPRPASGPFDDKKLAQHRSNR</sequence>
<dbReference type="Proteomes" id="UP000287166">
    <property type="component" value="Unassembled WGS sequence"/>
</dbReference>
<protein>
    <recommendedName>
        <fullName evidence="4">Homeobox domain-containing protein</fullName>
    </recommendedName>
</protein>
<dbReference type="Gene3D" id="1.10.10.60">
    <property type="entry name" value="Homeodomain-like"/>
    <property type="match status" value="1"/>
</dbReference>
<dbReference type="SUPFAM" id="SSF46689">
    <property type="entry name" value="Homeodomain-like"/>
    <property type="match status" value="1"/>
</dbReference>
<dbReference type="RefSeq" id="XP_027616908.1">
    <property type="nucleotide sequence ID" value="XM_027761107.1"/>
</dbReference>
<dbReference type="InterPro" id="IPR052631">
    <property type="entry name" value="Paired_homeobox_Bicoid"/>
</dbReference>
<dbReference type="GO" id="GO:0005634">
    <property type="term" value="C:nucleus"/>
    <property type="evidence" value="ECO:0007669"/>
    <property type="project" value="UniProtKB-SubCell"/>
</dbReference>
<feature type="compositionally biased region" description="Low complexity" evidence="3">
    <location>
        <begin position="23"/>
        <end position="38"/>
    </location>
</feature>
<dbReference type="Pfam" id="PF00046">
    <property type="entry name" value="Homeodomain"/>
    <property type="match status" value="1"/>
</dbReference>
<reference evidence="5 6" key="1">
    <citation type="journal article" date="2018" name="Sci. Rep.">
        <title>Genome sequence of the cauliflower mushroom Sparassis crispa (Hanabiratake) and its association with beneficial usage.</title>
        <authorList>
            <person name="Kiyama R."/>
            <person name="Furutani Y."/>
            <person name="Kawaguchi K."/>
            <person name="Nakanishi T."/>
        </authorList>
    </citation>
    <scope>NUCLEOTIDE SEQUENCE [LARGE SCALE GENOMIC DNA]</scope>
</reference>
<dbReference type="CDD" id="cd00086">
    <property type="entry name" value="homeodomain"/>
    <property type="match status" value="1"/>
</dbReference>
<feature type="region of interest" description="Disordered" evidence="3">
    <location>
        <begin position="265"/>
        <end position="284"/>
    </location>
</feature>
<evidence type="ECO:0000256" key="1">
    <source>
        <dbReference type="PROSITE-ProRule" id="PRU00108"/>
    </source>
</evidence>
<dbReference type="PROSITE" id="PS50071">
    <property type="entry name" value="HOMEOBOX_2"/>
    <property type="match status" value="1"/>
</dbReference>
<name>A0A401GUT9_9APHY</name>
<feature type="region of interest" description="Disordered" evidence="3">
    <location>
        <begin position="289"/>
        <end position="324"/>
    </location>
</feature>
<dbReference type="STRING" id="139825.A0A401GUT9"/>
<evidence type="ECO:0000259" key="4">
    <source>
        <dbReference type="PROSITE" id="PS50071"/>
    </source>
</evidence>
<feature type="region of interest" description="Disordered" evidence="3">
    <location>
        <begin position="426"/>
        <end position="541"/>
    </location>
</feature>